<feature type="region of interest" description="Disordered" evidence="1">
    <location>
        <begin position="119"/>
        <end position="161"/>
    </location>
</feature>
<organism evidence="2 3">
    <name type="scientific">Aphidius gifuensis</name>
    <name type="common">Parasitoid wasp</name>
    <dbReference type="NCBI Taxonomy" id="684658"/>
    <lineage>
        <taxon>Eukaryota</taxon>
        <taxon>Metazoa</taxon>
        <taxon>Ecdysozoa</taxon>
        <taxon>Arthropoda</taxon>
        <taxon>Hexapoda</taxon>
        <taxon>Insecta</taxon>
        <taxon>Pterygota</taxon>
        <taxon>Neoptera</taxon>
        <taxon>Endopterygota</taxon>
        <taxon>Hymenoptera</taxon>
        <taxon>Apocrita</taxon>
        <taxon>Ichneumonoidea</taxon>
        <taxon>Braconidae</taxon>
        <taxon>Aphidiinae</taxon>
        <taxon>Aphidius</taxon>
    </lineage>
</organism>
<accession>A0A834XUS3</accession>
<feature type="compositionally biased region" description="Pro residues" evidence="1">
    <location>
        <begin position="140"/>
        <end position="152"/>
    </location>
</feature>
<evidence type="ECO:0000313" key="3">
    <source>
        <dbReference type="Proteomes" id="UP000639338"/>
    </source>
</evidence>
<dbReference type="EMBL" id="JACMRX010000003">
    <property type="protein sequence ID" value="KAF7993825.1"/>
    <property type="molecule type" value="Genomic_DNA"/>
</dbReference>
<gene>
    <name evidence="2" type="ORF">HCN44_011094</name>
</gene>
<evidence type="ECO:0000256" key="1">
    <source>
        <dbReference type="SAM" id="MobiDB-lite"/>
    </source>
</evidence>
<proteinExistence type="predicted"/>
<evidence type="ECO:0000313" key="2">
    <source>
        <dbReference type="EMBL" id="KAF7993825.1"/>
    </source>
</evidence>
<feature type="region of interest" description="Disordered" evidence="1">
    <location>
        <begin position="77"/>
        <end position="104"/>
    </location>
</feature>
<name>A0A834XUS3_APHGI</name>
<dbReference type="AlphaFoldDB" id="A0A834XUS3"/>
<dbReference type="Proteomes" id="UP000639338">
    <property type="component" value="Unassembled WGS sequence"/>
</dbReference>
<reference evidence="2 3" key="1">
    <citation type="submission" date="2020-08" db="EMBL/GenBank/DDBJ databases">
        <title>Aphidius gifuensis genome sequencing and assembly.</title>
        <authorList>
            <person name="Du Z."/>
        </authorList>
    </citation>
    <scope>NUCLEOTIDE SEQUENCE [LARGE SCALE GENOMIC DNA]</scope>
    <source>
        <strain evidence="2">YNYX2018</strain>
        <tissue evidence="2">Adults</tissue>
    </source>
</reference>
<keyword evidence="3" id="KW-1185">Reference proteome</keyword>
<sequence length="161" mass="18419">MNLIINSFRFIKIFILIYVIINVSINTDASSLQHSEYRQLDNINKESSSCVSCNIVANSIESIKSLLNELESVTQKKCTGSSKKSRDGKISIETRSWPPPGKYNRMVWGIPNKRKPSYLESSFSEARDNDHPYYRLNLPPTTPPPRPRPPLFRPNGYTWNG</sequence>
<comment type="caution">
    <text evidence="2">The sequence shown here is derived from an EMBL/GenBank/DDBJ whole genome shotgun (WGS) entry which is preliminary data.</text>
</comment>
<protein>
    <submittedName>
        <fullName evidence="2">Uncharacterized protein</fullName>
    </submittedName>
</protein>